<dbReference type="Pfam" id="PF00578">
    <property type="entry name" value="AhpC-TSA"/>
    <property type="match status" value="1"/>
</dbReference>
<dbReference type="GO" id="GO:0034599">
    <property type="term" value="P:cellular response to oxidative stress"/>
    <property type="evidence" value="ECO:0007669"/>
    <property type="project" value="TreeGrafter"/>
</dbReference>
<keyword evidence="5" id="KW-1015">Disulfide bond</keyword>
<dbReference type="Proteomes" id="UP000650467">
    <property type="component" value="Unassembled WGS sequence"/>
</dbReference>
<evidence type="ECO:0000256" key="2">
    <source>
        <dbReference type="ARBA" id="ARBA00022559"/>
    </source>
</evidence>
<feature type="domain" description="Alkyl hydroperoxide reductase subunit C/ Thiol specific antioxidant" evidence="8">
    <location>
        <begin position="3"/>
        <end position="101"/>
    </location>
</feature>
<dbReference type="GO" id="GO:0009543">
    <property type="term" value="C:chloroplast thylakoid lumen"/>
    <property type="evidence" value="ECO:0007669"/>
    <property type="project" value="UniProtKB-SubCell"/>
</dbReference>
<evidence type="ECO:0000256" key="7">
    <source>
        <dbReference type="ARBA" id="ARBA00042163"/>
    </source>
</evidence>
<sequence length="122" mass="12746">MVRDHGAVLFIYPQACTSGCTLQANGFKANIRALADKGYAVYGMSADEPAAQAGWKAEHSLPFPLLSDTTKQVLGSLGALTPEKGIKRCHFVIAKGGKVEDVQIGIGSKDSVPVAVAFVAAK</sequence>
<proteinExistence type="predicted"/>
<dbReference type="EMBL" id="JAEHOC010000039">
    <property type="protein sequence ID" value="KAG2427678.1"/>
    <property type="molecule type" value="Genomic_DNA"/>
</dbReference>
<keyword evidence="10" id="KW-1185">Reference proteome</keyword>
<evidence type="ECO:0000256" key="1">
    <source>
        <dbReference type="ARBA" id="ARBA00004456"/>
    </source>
</evidence>
<organism evidence="9 10">
    <name type="scientific">Chlamydomonas incerta</name>
    <dbReference type="NCBI Taxonomy" id="51695"/>
    <lineage>
        <taxon>Eukaryota</taxon>
        <taxon>Viridiplantae</taxon>
        <taxon>Chlorophyta</taxon>
        <taxon>core chlorophytes</taxon>
        <taxon>Chlorophyceae</taxon>
        <taxon>CS clade</taxon>
        <taxon>Chlamydomonadales</taxon>
        <taxon>Chlamydomonadaceae</taxon>
        <taxon>Chlamydomonas</taxon>
    </lineage>
</organism>
<evidence type="ECO:0000256" key="4">
    <source>
        <dbReference type="ARBA" id="ARBA00023002"/>
    </source>
</evidence>
<comment type="caution">
    <text evidence="9">The sequence shown here is derived from an EMBL/GenBank/DDBJ whole genome shotgun (WGS) entry which is preliminary data.</text>
</comment>
<dbReference type="PANTHER" id="PTHR42801">
    <property type="entry name" value="THIOREDOXIN-DEPENDENT PEROXIDE REDUCTASE"/>
    <property type="match status" value="1"/>
</dbReference>
<keyword evidence="2" id="KW-0575">Peroxidase</keyword>
<accession>A0A835VVT6</accession>
<dbReference type="CDD" id="cd03017">
    <property type="entry name" value="PRX_BCP"/>
    <property type="match status" value="1"/>
</dbReference>
<keyword evidence="4" id="KW-0560">Oxidoreductase</keyword>
<dbReference type="InterPro" id="IPR000866">
    <property type="entry name" value="AhpC/TSA"/>
</dbReference>
<dbReference type="AlphaFoldDB" id="A0A835VVT6"/>
<dbReference type="InterPro" id="IPR050924">
    <property type="entry name" value="Peroxiredoxin_BCP/PrxQ"/>
</dbReference>
<dbReference type="OrthoDB" id="338622at2759"/>
<evidence type="ECO:0000256" key="5">
    <source>
        <dbReference type="ARBA" id="ARBA00023157"/>
    </source>
</evidence>
<comment type="subcellular location">
    <subcellularLocation>
        <location evidence="1">Plastid</location>
        <location evidence="1">Chloroplast thylakoid lumen</location>
    </subcellularLocation>
</comment>
<dbReference type="GO" id="GO:0008379">
    <property type="term" value="F:thioredoxin peroxidase activity"/>
    <property type="evidence" value="ECO:0007669"/>
    <property type="project" value="TreeGrafter"/>
</dbReference>
<evidence type="ECO:0000313" key="10">
    <source>
        <dbReference type="Proteomes" id="UP000650467"/>
    </source>
</evidence>
<name>A0A835VVT6_CHLIN</name>
<evidence type="ECO:0000256" key="3">
    <source>
        <dbReference type="ARBA" id="ARBA00022862"/>
    </source>
</evidence>
<dbReference type="PANTHER" id="PTHR42801:SF23">
    <property type="entry name" value="PEROXIREDOXIN DOT5"/>
    <property type="match status" value="1"/>
</dbReference>
<gene>
    <name evidence="9" type="ORF">HXX76_012327</name>
</gene>
<keyword evidence="6" id="KW-0676">Redox-active center</keyword>
<dbReference type="Gene3D" id="3.40.30.10">
    <property type="entry name" value="Glutaredoxin"/>
    <property type="match status" value="1"/>
</dbReference>
<protein>
    <recommendedName>
        <fullName evidence="7">Thioredoxin-dependent peroxiredoxin Q</fullName>
    </recommendedName>
</protein>
<evidence type="ECO:0000259" key="8">
    <source>
        <dbReference type="Pfam" id="PF00578"/>
    </source>
</evidence>
<evidence type="ECO:0000313" key="9">
    <source>
        <dbReference type="EMBL" id="KAG2427678.1"/>
    </source>
</evidence>
<dbReference type="GO" id="GO:0045454">
    <property type="term" value="P:cell redox homeostasis"/>
    <property type="evidence" value="ECO:0007669"/>
    <property type="project" value="TreeGrafter"/>
</dbReference>
<dbReference type="SUPFAM" id="SSF52833">
    <property type="entry name" value="Thioredoxin-like"/>
    <property type="match status" value="1"/>
</dbReference>
<dbReference type="InterPro" id="IPR036249">
    <property type="entry name" value="Thioredoxin-like_sf"/>
</dbReference>
<keyword evidence="3" id="KW-0049">Antioxidant</keyword>
<evidence type="ECO:0000256" key="6">
    <source>
        <dbReference type="ARBA" id="ARBA00023284"/>
    </source>
</evidence>
<reference evidence="9" key="1">
    <citation type="journal article" date="2020" name="bioRxiv">
        <title>Comparative genomics of Chlamydomonas.</title>
        <authorList>
            <person name="Craig R.J."/>
            <person name="Hasan A.R."/>
            <person name="Ness R.W."/>
            <person name="Keightley P.D."/>
        </authorList>
    </citation>
    <scope>NUCLEOTIDE SEQUENCE</scope>
    <source>
        <strain evidence="9">SAG 7.73</strain>
    </source>
</reference>